<dbReference type="GO" id="GO:0006633">
    <property type="term" value="P:fatty acid biosynthetic process"/>
    <property type="evidence" value="ECO:0007669"/>
    <property type="project" value="InterPro"/>
</dbReference>
<dbReference type="InterPro" id="IPR049076">
    <property type="entry name" value="ACCA"/>
</dbReference>
<dbReference type="GO" id="GO:0003989">
    <property type="term" value="F:acetyl-CoA carboxylase activity"/>
    <property type="evidence" value="ECO:0007669"/>
    <property type="project" value="InterPro"/>
</dbReference>
<dbReference type="Gene3D" id="3.30.470.20">
    <property type="entry name" value="ATP-grasp fold, B domain"/>
    <property type="match status" value="2"/>
</dbReference>
<evidence type="ECO:0000256" key="2">
    <source>
        <dbReference type="ARBA" id="ARBA00022741"/>
    </source>
</evidence>
<dbReference type="GO" id="GO:0005739">
    <property type="term" value="C:mitochondrion"/>
    <property type="evidence" value="ECO:0007669"/>
    <property type="project" value="TreeGrafter"/>
</dbReference>
<organism evidence="5 6">
    <name type="scientific">Funneliformis geosporum</name>
    <dbReference type="NCBI Taxonomy" id="1117311"/>
    <lineage>
        <taxon>Eukaryota</taxon>
        <taxon>Fungi</taxon>
        <taxon>Fungi incertae sedis</taxon>
        <taxon>Mucoromycota</taxon>
        <taxon>Glomeromycotina</taxon>
        <taxon>Glomeromycetes</taxon>
        <taxon>Glomerales</taxon>
        <taxon>Glomeraceae</taxon>
        <taxon>Funneliformis</taxon>
    </lineage>
</organism>
<feature type="non-terminal residue" evidence="5">
    <location>
        <position position="1"/>
    </location>
</feature>
<sequence length="660" mass="75223">SEGGGRKGIRNVENPDNFKQTFAQVQVEVPGSLIFIMRFARDAHHLEVQVLADQYGNAISLFERNCSETFESMESASVRLAKLVDYVEHPTKEMVSGVNLPAQLQIAMRIPLHQIRSEIDFDFSDSESLQTQRRPAPKRHVITRITAENPDADLNQGSLVWCMNLIFEQHECLAVNSAGGLHEFADSQFGHIFAYGENCQQSRKNMIVVLKELWTRGDFRTTVEYLVKLLETQTFEENRMPDKMLAVICGAVTKAYTAAMESIMRYKRVHYQFTVTIPTPDSFTLYLNGSRVQVSVRALTDGPMVMKMYMPLIATEDGIVQFIKQQNSTLESGDIIEILTLDDPNRVKHILECILDGYDNQAMLQSSVKELIELLDNSDLPYLEFHAMLSALSGRIPAKLEAALLRISNETHSQGLEYPVKRLKEMIDNYSLDFIKPSDLSIKYHMLKYSNKREEAVHALRISVLNYQIRPANVGQALDKFYSSILKKLAELGGSFTTKVALKARELLIHCHLPSYEERYAQMGFAVFDVLPNFIYHQDSWIKPHLWSLGTSCYDYSPTDSVESPLFFSMRRSASISDLSYLIPKTENEPLCVGAMLKKQLKPLIQRHSYELCEHGIRRITIVLFRKGGLLVRPDRLRNSVLTADYLISESDRLLNEILD</sequence>
<evidence type="ECO:0000256" key="3">
    <source>
        <dbReference type="ARBA" id="ARBA00022840"/>
    </source>
</evidence>
<accession>A0A9W4T604</accession>
<reference evidence="5" key="1">
    <citation type="submission" date="2022-08" db="EMBL/GenBank/DDBJ databases">
        <authorList>
            <person name="Kallberg Y."/>
            <person name="Tangrot J."/>
            <person name="Rosling A."/>
        </authorList>
    </citation>
    <scope>NUCLEOTIDE SEQUENCE</scope>
    <source>
        <strain evidence="5">Wild A</strain>
    </source>
</reference>
<feature type="domain" description="Biotin carboxylation" evidence="4">
    <location>
        <begin position="1"/>
        <end position="250"/>
    </location>
</feature>
<dbReference type="InterPro" id="IPR049074">
    <property type="entry name" value="ACCA_BT"/>
</dbReference>
<evidence type="ECO:0000256" key="1">
    <source>
        <dbReference type="ARBA" id="ARBA00022598"/>
    </source>
</evidence>
<dbReference type="PROSITE" id="PS50979">
    <property type="entry name" value="BC"/>
    <property type="match status" value="1"/>
</dbReference>
<dbReference type="Pfam" id="PF08326">
    <property type="entry name" value="ACC_central"/>
    <property type="match status" value="2"/>
</dbReference>
<gene>
    <name evidence="5" type="ORF">FWILDA_LOCUS16485</name>
</gene>
<keyword evidence="1" id="KW-0436">Ligase</keyword>
<dbReference type="Pfam" id="PF21385">
    <property type="entry name" value="ACCA_BT"/>
    <property type="match status" value="1"/>
</dbReference>
<protein>
    <submittedName>
        <fullName evidence="5">17825_t:CDS:1</fullName>
    </submittedName>
</protein>
<feature type="non-terminal residue" evidence="5">
    <location>
        <position position="660"/>
    </location>
</feature>
<dbReference type="SUPFAM" id="SSF51246">
    <property type="entry name" value="Rudiment single hybrid motif"/>
    <property type="match status" value="1"/>
</dbReference>
<dbReference type="PANTHER" id="PTHR45728:SF3">
    <property type="entry name" value="ACETYL-COA CARBOXYLASE"/>
    <property type="match status" value="1"/>
</dbReference>
<dbReference type="AlphaFoldDB" id="A0A9W4T604"/>
<evidence type="ECO:0000313" key="6">
    <source>
        <dbReference type="Proteomes" id="UP001153678"/>
    </source>
</evidence>
<keyword evidence="6" id="KW-1185">Reference proteome</keyword>
<dbReference type="InterPro" id="IPR011054">
    <property type="entry name" value="Rudment_hybrid_motif"/>
</dbReference>
<dbReference type="EMBL" id="CAMKVN010010636">
    <property type="protein sequence ID" value="CAI2194257.1"/>
    <property type="molecule type" value="Genomic_DNA"/>
</dbReference>
<dbReference type="PANTHER" id="PTHR45728">
    <property type="entry name" value="ACETYL-COA CARBOXYLASE, ISOFORM A"/>
    <property type="match status" value="1"/>
</dbReference>
<dbReference type="Proteomes" id="UP001153678">
    <property type="component" value="Unassembled WGS sequence"/>
</dbReference>
<keyword evidence="3" id="KW-0067">ATP-binding</keyword>
<dbReference type="Pfam" id="PF02786">
    <property type="entry name" value="CPSase_L_D2"/>
    <property type="match status" value="1"/>
</dbReference>
<proteinExistence type="predicted"/>
<dbReference type="InterPro" id="IPR013537">
    <property type="entry name" value="AcCoA_COase_cen"/>
</dbReference>
<evidence type="ECO:0000259" key="4">
    <source>
        <dbReference type="PROSITE" id="PS50979"/>
    </source>
</evidence>
<keyword evidence="2" id="KW-0547">Nucleotide-binding</keyword>
<dbReference type="InterPro" id="IPR005479">
    <property type="entry name" value="CPAse_ATP-bd"/>
</dbReference>
<dbReference type="GO" id="GO:0005524">
    <property type="term" value="F:ATP binding"/>
    <property type="evidence" value="ECO:0007669"/>
    <property type="project" value="UniProtKB-KW"/>
</dbReference>
<dbReference type="OrthoDB" id="14612at2759"/>
<dbReference type="InterPro" id="IPR011764">
    <property type="entry name" value="Biotin_carboxylation_dom"/>
</dbReference>
<evidence type="ECO:0000313" key="5">
    <source>
        <dbReference type="EMBL" id="CAI2194257.1"/>
    </source>
</evidence>
<comment type="caution">
    <text evidence="5">The sequence shown here is derived from an EMBL/GenBank/DDBJ whole genome shotgun (WGS) entry which is preliminary data.</text>
</comment>
<name>A0A9W4T604_9GLOM</name>
<dbReference type="SUPFAM" id="SSF56059">
    <property type="entry name" value="Glutathione synthetase ATP-binding domain-like"/>
    <property type="match status" value="1"/>
</dbReference>